<dbReference type="AlphaFoldDB" id="A0A1T4PDC1"/>
<evidence type="ECO:0000313" key="1">
    <source>
        <dbReference type="EMBL" id="SJZ89206.1"/>
    </source>
</evidence>
<accession>A0A1T4PDC1</accession>
<dbReference type="RefSeq" id="WP_078694313.1">
    <property type="nucleotide sequence ID" value="NZ_FUWX01000014.1"/>
</dbReference>
<name>A0A1T4PDC1_9FUSO</name>
<dbReference type="EMBL" id="FUWX01000014">
    <property type="protein sequence ID" value="SJZ89206.1"/>
    <property type="molecule type" value="Genomic_DNA"/>
</dbReference>
<proteinExistence type="predicted"/>
<dbReference type="STRING" id="180163.SAMN02745174_01851"/>
<sequence length="96" mass="11816">MHILILEKKFIEEYFVNHDKTLIKCKIPLNIKTEENFLQNLYQFFYLKKNFILSVSRIDNKEEMIASPINPLDYEMYFLDNDYIYIYMIFNNDELL</sequence>
<protein>
    <submittedName>
        <fullName evidence="1">Uncharacterized protein</fullName>
    </submittedName>
</protein>
<evidence type="ECO:0000313" key="2">
    <source>
        <dbReference type="Proteomes" id="UP000191153"/>
    </source>
</evidence>
<dbReference type="Proteomes" id="UP000191153">
    <property type="component" value="Unassembled WGS sequence"/>
</dbReference>
<gene>
    <name evidence="1" type="ORF">SAMN02745174_01851</name>
</gene>
<keyword evidence="2" id="KW-1185">Reference proteome</keyword>
<reference evidence="1 2" key="1">
    <citation type="submission" date="2017-02" db="EMBL/GenBank/DDBJ databases">
        <authorList>
            <person name="Peterson S.W."/>
        </authorList>
    </citation>
    <scope>NUCLEOTIDE SEQUENCE [LARGE SCALE GENOMIC DNA]</scope>
    <source>
        <strain evidence="1 2">ATCC 700028</strain>
    </source>
</reference>
<organism evidence="1 2">
    <name type="scientific">Cetobacterium ceti</name>
    <dbReference type="NCBI Taxonomy" id="180163"/>
    <lineage>
        <taxon>Bacteria</taxon>
        <taxon>Fusobacteriati</taxon>
        <taxon>Fusobacteriota</taxon>
        <taxon>Fusobacteriia</taxon>
        <taxon>Fusobacteriales</taxon>
        <taxon>Fusobacteriaceae</taxon>
        <taxon>Cetobacterium</taxon>
    </lineage>
</organism>